<feature type="transmembrane region" description="Helical" evidence="7">
    <location>
        <begin position="128"/>
        <end position="147"/>
    </location>
</feature>
<dbReference type="PANTHER" id="PTHR43066">
    <property type="entry name" value="RHOMBOID-RELATED PROTEIN"/>
    <property type="match status" value="1"/>
</dbReference>
<feature type="transmembrane region" description="Helical" evidence="7">
    <location>
        <begin position="102"/>
        <end position="122"/>
    </location>
</feature>
<dbReference type="GO" id="GO:0004252">
    <property type="term" value="F:serine-type endopeptidase activity"/>
    <property type="evidence" value="ECO:0007669"/>
    <property type="project" value="InterPro"/>
</dbReference>
<proteinExistence type="predicted"/>
<dbReference type="RefSeq" id="WP_104424783.1">
    <property type="nucleotide sequence ID" value="NZ_PTIY01000013.1"/>
</dbReference>
<reference evidence="9 10" key="1">
    <citation type="submission" date="2018-02" db="EMBL/GenBank/DDBJ databases">
        <title>Subsurface microbial communities from deep shales in Ohio and West Virginia, USA.</title>
        <authorList>
            <person name="Wrighton K."/>
        </authorList>
    </citation>
    <scope>NUCLEOTIDE SEQUENCE [LARGE SCALE GENOMIC DNA]</scope>
    <source>
        <strain evidence="9 10">OWC-G53F</strain>
    </source>
</reference>
<gene>
    <name evidence="9" type="ORF">B0F88_11389</name>
</gene>
<dbReference type="InterPro" id="IPR035952">
    <property type="entry name" value="Rhomboid-like_sf"/>
</dbReference>
<evidence type="ECO:0000256" key="2">
    <source>
        <dbReference type="ARBA" id="ARBA00022475"/>
    </source>
</evidence>
<dbReference type="GO" id="GO:0006508">
    <property type="term" value="P:proteolysis"/>
    <property type="evidence" value="ECO:0007669"/>
    <property type="project" value="UniProtKB-KW"/>
</dbReference>
<protein>
    <submittedName>
        <fullName evidence="9">Membrane associated rhomboid family serine protease</fullName>
    </submittedName>
</protein>
<accession>A0A2S6GRD0</accession>
<keyword evidence="3" id="KW-0997">Cell inner membrane</keyword>
<keyword evidence="9" id="KW-0645">Protease</keyword>
<dbReference type="Proteomes" id="UP000238071">
    <property type="component" value="Unassembled WGS sequence"/>
</dbReference>
<dbReference type="SUPFAM" id="SSF144091">
    <property type="entry name" value="Rhomboid-like"/>
    <property type="match status" value="1"/>
</dbReference>
<feature type="domain" description="Peptidase S54 rhomboid" evidence="8">
    <location>
        <begin position="66"/>
        <end position="219"/>
    </location>
</feature>
<dbReference type="EMBL" id="PTIY01000013">
    <property type="protein sequence ID" value="PPK67749.1"/>
    <property type="molecule type" value="Genomic_DNA"/>
</dbReference>
<comment type="subcellular location">
    <subcellularLocation>
        <location evidence="1">Membrane</location>
        <topology evidence="1">Multi-pass membrane protein</topology>
    </subcellularLocation>
</comment>
<keyword evidence="4 7" id="KW-0812">Transmembrane</keyword>
<evidence type="ECO:0000256" key="1">
    <source>
        <dbReference type="ARBA" id="ARBA00004141"/>
    </source>
</evidence>
<comment type="caution">
    <text evidence="9">The sequence shown here is derived from an EMBL/GenBank/DDBJ whole genome shotgun (WGS) entry which is preliminary data.</text>
</comment>
<name>A0A2S6GRD0_9GAMM</name>
<dbReference type="InterPro" id="IPR022764">
    <property type="entry name" value="Peptidase_S54_rhomboid_dom"/>
</dbReference>
<evidence type="ECO:0000259" key="8">
    <source>
        <dbReference type="Pfam" id="PF01694"/>
    </source>
</evidence>
<feature type="transmembrane region" description="Helical" evidence="7">
    <location>
        <begin position="65"/>
        <end position="90"/>
    </location>
</feature>
<dbReference type="Gene3D" id="1.20.1540.10">
    <property type="entry name" value="Rhomboid-like"/>
    <property type="match status" value="1"/>
</dbReference>
<keyword evidence="2" id="KW-1003">Cell membrane</keyword>
<dbReference type="FunFam" id="1.20.1540.10:FF:000027">
    <property type="entry name" value="Rhomboid family intramembrane serine protease"/>
    <property type="match status" value="1"/>
</dbReference>
<dbReference type="AlphaFoldDB" id="A0A2S6GRD0"/>
<dbReference type="OrthoDB" id="9814037at2"/>
<evidence type="ECO:0000256" key="7">
    <source>
        <dbReference type="SAM" id="Phobius"/>
    </source>
</evidence>
<sequence length="229" mass="26203">MIPIRDTAPCHSRPLVTWGLMAICITVFVSMKLMPDQMSYRLLNLYGMVPIRYTNPYYGLPFDGYLSFLTSLFLHGNWLHLIMNMWFLWIFGDNVEDRMGRLPFLIFYLVCGLLATFLQWFFDPELAIPVVGASGAIAGVLAAYFFLYPLERVVVWVPLFFLPIVIHIPAIAFLGLWVLVQLHSATTAMLFEGTAVDVAWWAHLGGFIAGTILYRLFLRKDQAEKNELI</sequence>
<keyword evidence="10" id="KW-1185">Reference proteome</keyword>
<dbReference type="GO" id="GO:0016020">
    <property type="term" value="C:membrane"/>
    <property type="evidence" value="ECO:0007669"/>
    <property type="project" value="UniProtKB-SubCell"/>
</dbReference>
<evidence type="ECO:0000256" key="4">
    <source>
        <dbReference type="ARBA" id="ARBA00022692"/>
    </source>
</evidence>
<dbReference type="PANTHER" id="PTHR43066:SF26">
    <property type="entry name" value="RHOMBOID PROTEASE GLPG"/>
    <property type="match status" value="1"/>
</dbReference>
<dbReference type="Pfam" id="PF01694">
    <property type="entry name" value="Rhomboid"/>
    <property type="match status" value="1"/>
</dbReference>
<evidence type="ECO:0000313" key="9">
    <source>
        <dbReference type="EMBL" id="PPK67749.1"/>
    </source>
</evidence>
<evidence type="ECO:0000313" key="10">
    <source>
        <dbReference type="Proteomes" id="UP000238071"/>
    </source>
</evidence>
<organism evidence="9 10">
    <name type="scientific">Methylobacter tundripaludum</name>
    <dbReference type="NCBI Taxonomy" id="173365"/>
    <lineage>
        <taxon>Bacteria</taxon>
        <taxon>Pseudomonadati</taxon>
        <taxon>Pseudomonadota</taxon>
        <taxon>Gammaproteobacteria</taxon>
        <taxon>Methylococcales</taxon>
        <taxon>Methylococcaceae</taxon>
        <taxon>Methylobacter</taxon>
    </lineage>
</organism>
<evidence type="ECO:0000256" key="5">
    <source>
        <dbReference type="ARBA" id="ARBA00022989"/>
    </source>
</evidence>
<feature type="transmembrane region" description="Helical" evidence="7">
    <location>
        <begin position="15"/>
        <end position="34"/>
    </location>
</feature>
<feature type="transmembrane region" description="Helical" evidence="7">
    <location>
        <begin position="159"/>
        <end position="180"/>
    </location>
</feature>
<keyword evidence="5 7" id="KW-1133">Transmembrane helix</keyword>
<keyword evidence="9" id="KW-0378">Hydrolase</keyword>
<keyword evidence="6 7" id="KW-0472">Membrane</keyword>
<feature type="transmembrane region" description="Helical" evidence="7">
    <location>
        <begin position="200"/>
        <end position="218"/>
    </location>
</feature>
<evidence type="ECO:0000256" key="6">
    <source>
        <dbReference type="ARBA" id="ARBA00023136"/>
    </source>
</evidence>
<evidence type="ECO:0000256" key="3">
    <source>
        <dbReference type="ARBA" id="ARBA00022519"/>
    </source>
</evidence>